<organism evidence="1 2">
    <name type="scientific">Racocetra persica</name>
    <dbReference type="NCBI Taxonomy" id="160502"/>
    <lineage>
        <taxon>Eukaryota</taxon>
        <taxon>Fungi</taxon>
        <taxon>Fungi incertae sedis</taxon>
        <taxon>Mucoromycota</taxon>
        <taxon>Glomeromycotina</taxon>
        <taxon>Glomeromycetes</taxon>
        <taxon>Diversisporales</taxon>
        <taxon>Gigasporaceae</taxon>
        <taxon>Racocetra</taxon>
    </lineage>
</organism>
<keyword evidence="2" id="KW-1185">Reference proteome</keyword>
<sequence length="247" mass="27825">NIVSPSWIRLFADYGTNLLISIPGIYLSGRSTYVVLKHLKCFKNSNASHRSRDPVSTNASYKSKDPILENQVQVEYPPIKFLDPSYRQRSDDLLSIIDLYRQINYPITDLDPSNQRSNEELSNVLNNIENNSVYQPQDALLTLPPRPHTSRLIVMPPSSTGLSGTCLSYNMTKIAALRMVLFTSFFALINIFASISAVIDIVNNHPIPTEVIITDWVEGLQGIIMFLVFGLPKYQKHQSMSITMTTS</sequence>
<evidence type="ECO:0000313" key="2">
    <source>
        <dbReference type="Proteomes" id="UP000789920"/>
    </source>
</evidence>
<reference evidence="1" key="1">
    <citation type="submission" date="2021-06" db="EMBL/GenBank/DDBJ databases">
        <authorList>
            <person name="Kallberg Y."/>
            <person name="Tangrot J."/>
            <person name="Rosling A."/>
        </authorList>
    </citation>
    <scope>NUCLEOTIDE SEQUENCE</scope>
    <source>
        <strain evidence="1">MA461A</strain>
    </source>
</reference>
<comment type="caution">
    <text evidence="1">The sequence shown here is derived from an EMBL/GenBank/DDBJ whole genome shotgun (WGS) entry which is preliminary data.</text>
</comment>
<evidence type="ECO:0000313" key="1">
    <source>
        <dbReference type="EMBL" id="CAG8584904.1"/>
    </source>
</evidence>
<dbReference type="EMBL" id="CAJVQC010007859">
    <property type="protein sequence ID" value="CAG8584904.1"/>
    <property type="molecule type" value="Genomic_DNA"/>
</dbReference>
<proteinExistence type="predicted"/>
<name>A0ACA9MGS5_9GLOM</name>
<protein>
    <submittedName>
        <fullName evidence="1">4272_t:CDS:1</fullName>
    </submittedName>
</protein>
<feature type="non-terminal residue" evidence="1">
    <location>
        <position position="1"/>
    </location>
</feature>
<gene>
    <name evidence="1" type="ORF">RPERSI_LOCUS5301</name>
</gene>
<accession>A0ACA9MGS5</accession>
<dbReference type="Proteomes" id="UP000789920">
    <property type="component" value="Unassembled WGS sequence"/>
</dbReference>